<comment type="caution">
    <text evidence="1">The sequence shown here is derived from an EMBL/GenBank/DDBJ whole genome shotgun (WGS) entry which is preliminary data.</text>
</comment>
<accession>A0A835P585</accession>
<evidence type="ECO:0000313" key="1">
    <source>
        <dbReference type="EMBL" id="KAG0446764.1"/>
    </source>
</evidence>
<dbReference type="AlphaFoldDB" id="A0A835P585"/>
<dbReference type="Proteomes" id="UP000636800">
    <property type="component" value="Unassembled WGS sequence"/>
</dbReference>
<protein>
    <submittedName>
        <fullName evidence="1">Uncharacterized protein</fullName>
    </submittedName>
</protein>
<evidence type="ECO:0000313" key="2">
    <source>
        <dbReference type="EMBL" id="KAG0446838.1"/>
    </source>
</evidence>
<organism evidence="1 4">
    <name type="scientific">Vanilla planifolia</name>
    <name type="common">Vanilla</name>
    <dbReference type="NCBI Taxonomy" id="51239"/>
    <lineage>
        <taxon>Eukaryota</taxon>
        <taxon>Viridiplantae</taxon>
        <taxon>Streptophyta</taxon>
        <taxon>Embryophyta</taxon>
        <taxon>Tracheophyta</taxon>
        <taxon>Spermatophyta</taxon>
        <taxon>Magnoliopsida</taxon>
        <taxon>Liliopsida</taxon>
        <taxon>Asparagales</taxon>
        <taxon>Orchidaceae</taxon>
        <taxon>Vanilloideae</taxon>
        <taxon>Vanilleae</taxon>
        <taxon>Vanilla</taxon>
    </lineage>
</organism>
<sequence>MVLTRKRLYASRIMVPESGIWVSFSKESSGIFTYLKLYFKVVPVSVAGPAPLRNRRIEAEFKKKYSKEMGRNYLNIPSSCAGQETAGEAPAFLNWANIEVCGSNSLLYHFKDKAKIAVKSYQRPQRESIRPEFDDSVELPQMVEVGKVESAAGGGHGAFRNPYLTGGKVITFGKQMGQRREIAVVGAFKRKADTRDGLCIRCYAGVRCAFVYDYDECDVHHMRHPFPLQEGGEGIFCGLNCKASVDAVARLPMAPEVSRAMSWLCDESKSMNQIFVGIGETSPELCCW</sequence>
<gene>
    <name evidence="2" type="ORF">HPP92_028651</name>
    <name evidence="1" type="ORF">HPP92_028658</name>
</gene>
<reference evidence="3 4" key="1">
    <citation type="journal article" date="2020" name="Nat. Food">
        <title>A phased Vanilla planifolia genome enables genetic improvement of flavour and production.</title>
        <authorList>
            <person name="Hasing T."/>
            <person name="Tang H."/>
            <person name="Brym M."/>
            <person name="Khazi F."/>
            <person name="Huang T."/>
            <person name="Chambers A.H."/>
        </authorList>
    </citation>
    <scope>NUCLEOTIDE SEQUENCE [LARGE SCALE GENOMIC DNA]</scope>
    <source>
        <tissue evidence="1">Leaf</tissue>
    </source>
</reference>
<keyword evidence="3" id="KW-1185">Reference proteome</keyword>
<evidence type="ECO:0000313" key="4">
    <source>
        <dbReference type="Proteomes" id="UP000639772"/>
    </source>
</evidence>
<dbReference type="EMBL" id="JADCNM010000542">
    <property type="protein sequence ID" value="KAG0446764.1"/>
    <property type="molecule type" value="Genomic_DNA"/>
</dbReference>
<evidence type="ECO:0000313" key="3">
    <source>
        <dbReference type="Proteomes" id="UP000636800"/>
    </source>
</evidence>
<dbReference type="Proteomes" id="UP000639772">
    <property type="component" value="Unassembled WGS sequence"/>
</dbReference>
<name>A0A835P585_VANPL</name>
<proteinExistence type="predicted"/>
<dbReference type="EMBL" id="JADCNL010000541">
    <property type="protein sequence ID" value="KAG0446838.1"/>
    <property type="molecule type" value="Genomic_DNA"/>
</dbReference>